<name>A0A1H9CD59_9ACTN</name>
<dbReference type="SUPFAM" id="SSF46767">
    <property type="entry name" value="Methylated DNA-protein cysteine methyltransferase, C-terminal domain"/>
    <property type="match status" value="1"/>
</dbReference>
<dbReference type="Gene3D" id="3.30.160.70">
    <property type="entry name" value="Methylated DNA-protein cysteine methyltransferase domain"/>
    <property type="match status" value="1"/>
</dbReference>
<comment type="catalytic activity">
    <reaction evidence="1">
        <text>a 4-O-methyl-thymidine in DNA + L-cysteinyl-[protein] = a thymidine in DNA + S-methyl-L-cysteinyl-[protein]</text>
        <dbReference type="Rhea" id="RHEA:53428"/>
        <dbReference type="Rhea" id="RHEA-COMP:10131"/>
        <dbReference type="Rhea" id="RHEA-COMP:10132"/>
        <dbReference type="Rhea" id="RHEA-COMP:13555"/>
        <dbReference type="Rhea" id="RHEA-COMP:13556"/>
        <dbReference type="ChEBI" id="CHEBI:29950"/>
        <dbReference type="ChEBI" id="CHEBI:82612"/>
        <dbReference type="ChEBI" id="CHEBI:137386"/>
        <dbReference type="ChEBI" id="CHEBI:137387"/>
        <dbReference type="EC" id="2.1.1.63"/>
    </reaction>
</comment>
<evidence type="ECO:0000256" key="9">
    <source>
        <dbReference type="SAM" id="MobiDB-lite"/>
    </source>
</evidence>
<dbReference type="Pfam" id="PF01035">
    <property type="entry name" value="DNA_binding_1"/>
    <property type="match status" value="1"/>
</dbReference>
<dbReference type="EMBL" id="FOFA01000002">
    <property type="protein sequence ID" value="SEP99099.1"/>
    <property type="molecule type" value="Genomic_DNA"/>
</dbReference>
<dbReference type="InterPro" id="IPR014048">
    <property type="entry name" value="MethylDNA_cys_MeTrfase_DNA-bd"/>
</dbReference>
<protein>
    <recommendedName>
        <fullName evidence="3">methylated-DNA--[protein]-cysteine S-methyltransferase</fullName>
        <ecNumber evidence="3">2.1.1.63</ecNumber>
    </recommendedName>
</protein>
<keyword evidence="7" id="KW-0234">DNA repair</keyword>
<dbReference type="InterPro" id="IPR036388">
    <property type="entry name" value="WH-like_DNA-bd_sf"/>
</dbReference>
<feature type="domain" description="Methylated-DNA-[protein]-cysteine S-methyltransferase DNA binding" evidence="10">
    <location>
        <begin position="140"/>
        <end position="220"/>
    </location>
</feature>
<evidence type="ECO:0000256" key="3">
    <source>
        <dbReference type="ARBA" id="ARBA00011918"/>
    </source>
</evidence>
<evidence type="ECO:0000256" key="6">
    <source>
        <dbReference type="ARBA" id="ARBA00022763"/>
    </source>
</evidence>
<dbReference type="PANTHER" id="PTHR10815:SF13">
    <property type="entry name" value="METHYLATED-DNA--PROTEIN-CYSTEINE METHYLTRANSFERASE"/>
    <property type="match status" value="1"/>
</dbReference>
<gene>
    <name evidence="12" type="ORF">SAMN05421756_102165</name>
</gene>
<dbReference type="GO" id="GO:0003908">
    <property type="term" value="F:methylated-DNA-[protein]-cysteine S-methyltransferase activity"/>
    <property type="evidence" value="ECO:0007669"/>
    <property type="project" value="UniProtKB-EC"/>
</dbReference>
<accession>A0A1H9CD59</accession>
<reference evidence="13" key="1">
    <citation type="submission" date="2016-10" db="EMBL/GenBank/DDBJ databases">
        <authorList>
            <person name="Varghese N."/>
            <person name="Submissions S."/>
        </authorList>
    </citation>
    <scope>NUCLEOTIDE SEQUENCE [LARGE SCALE GENOMIC DNA]</scope>
    <source>
        <strain evidence="13">CGMCC 4.6856</strain>
    </source>
</reference>
<evidence type="ECO:0000256" key="4">
    <source>
        <dbReference type="ARBA" id="ARBA00022603"/>
    </source>
</evidence>
<dbReference type="PROSITE" id="PS00374">
    <property type="entry name" value="MGMT"/>
    <property type="match status" value="1"/>
</dbReference>
<keyword evidence="6" id="KW-0227">DNA damage</keyword>
<evidence type="ECO:0000259" key="11">
    <source>
        <dbReference type="Pfam" id="PF02870"/>
    </source>
</evidence>
<keyword evidence="5 12" id="KW-0808">Transferase</keyword>
<keyword evidence="13" id="KW-1185">Reference proteome</keyword>
<dbReference type="SUPFAM" id="SSF53155">
    <property type="entry name" value="Methylated DNA-protein cysteine methyltransferase domain"/>
    <property type="match status" value="1"/>
</dbReference>
<dbReference type="GO" id="GO:0032259">
    <property type="term" value="P:methylation"/>
    <property type="evidence" value="ECO:0007669"/>
    <property type="project" value="UniProtKB-KW"/>
</dbReference>
<dbReference type="FunFam" id="1.10.10.10:FF:000214">
    <property type="entry name" value="Methylated-DNA--protein-cysteine methyltransferase"/>
    <property type="match status" value="1"/>
</dbReference>
<dbReference type="InterPro" id="IPR001497">
    <property type="entry name" value="MethylDNA_cys_MeTrfase_AS"/>
</dbReference>
<dbReference type="Proteomes" id="UP000198504">
    <property type="component" value="Unassembled WGS sequence"/>
</dbReference>
<comment type="similarity">
    <text evidence="2">Belongs to the MGMT family.</text>
</comment>
<proteinExistence type="inferred from homology"/>
<keyword evidence="4 12" id="KW-0489">Methyltransferase</keyword>
<dbReference type="AlphaFoldDB" id="A0A1H9CD59"/>
<dbReference type="OrthoDB" id="9802228at2"/>
<feature type="region of interest" description="Disordered" evidence="9">
    <location>
        <begin position="1"/>
        <end position="25"/>
    </location>
</feature>
<evidence type="ECO:0000313" key="12">
    <source>
        <dbReference type="EMBL" id="SEP99099.1"/>
    </source>
</evidence>
<dbReference type="InterPro" id="IPR036217">
    <property type="entry name" value="MethylDNA_cys_MeTrfase_DNAb"/>
</dbReference>
<dbReference type="GO" id="GO:0006281">
    <property type="term" value="P:DNA repair"/>
    <property type="evidence" value="ECO:0007669"/>
    <property type="project" value="UniProtKB-KW"/>
</dbReference>
<dbReference type="NCBIfam" id="TIGR00589">
    <property type="entry name" value="ogt"/>
    <property type="match status" value="1"/>
</dbReference>
<evidence type="ECO:0000256" key="2">
    <source>
        <dbReference type="ARBA" id="ARBA00008711"/>
    </source>
</evidence>
<dbReference type="PANTHER" id="PTHR10815">
    <property type="entry name" value="METHYLATED-DNA--PROTEIN-CYSTEINE METHYLTRANSFERASE"/>
    <property type="match status" value="1"/>
</dbReference>
<feature type="domain" description="Methylguanine DNA methyltransferase ribonuclease-like" evidence="11">
    <location>
        <begin position="59"/>
        <end position="133"/>
    </location>
</feature>
<dbReference type="STRING" id="1036181.SAMN05421756_102165"/>
<dbReference type="InterPro" id="IPR008332">
    <property type="entry name" value="MethylG_MeTrfase_N"/>
</dbReference>
<evidence type="ECO:0000256" key="1">
    <source>
        <dbReference type="ARBA" id="ARBA00001286"/>
    </source>
</evidence>
<feature type="compositionally biased region" description="Low complexity" evidence="9">
    <location>
        <begin position="10"/>
        <end position="21"/>
    </location>
</feature>
<dbReference type="CDD" id="cd06445">
    <property type="entry name" value="ATase"/>
    <property type="match status" value="1"/>
</dbReference>
<evidence type="ECO:0000259" key="10">
    <source>
        <dbReference type="Pfam" id="PF01035"/>
    </source>
</evidence>
<organism evidence="12 13">
    <name type="scientific">Microlunatus flavus</name>
    <dbReference type="NCBI Taxonomy" id="1036181"/>
    <lineage>
        <taxon>Bacteria</taxon>
        <taxon>Bacillati</taxon>
        <taxon>Actinomycetota</taxon>
        <taxon>Actinomycetes</taxon>
        <taxon>Propionibacteriales</taxon>
        <taxon>Propionibacteriaceae</taxon>
        <taxon>Microlunatus</taxon>
    </lineage>
</organism>
<evidence type="ECO:0000256" key="5">
    <source>
        <dbReference type="ARBA" id="ARBA00022679"/>
    </source>
</evidence>
<dbReference type="Gene3D" id="1.10.10.10">
    <property type="entry name" value="Winged helix-like DNA-binding domain superfamily/Winged helix DNA-binding domain"/>
    <property type="match status" value="1"/>
</dbReference>
<comment type="catalytic activity">
    <reaction evidence="8">
        <text>a 6-O-methyl-2'-deoxyguanosine in DNA + L-cysteinyl-[protein] = S-methyl-L-cysteinyl-[protein] + a 2'-deoxyguanosine in DNA</text>
        <dbReference type="Rhea" id="RHEA:24000"/>
        <dbReference type="Rhea" id="RHEA-COMP:10131"/>
        <dbReference type="Rhea" id="RHEA-COMP:10132"/>
        <dbReference type="Rhea" id="RHEA-COMP:11367"/>
        <dbReference type="Rhea" id="RHEA-COMP:11368"/>
        <dbReference type="ChEBI" id="CHEBI:29950"/>
        <dbReference type="ChEBI" id="CHEBI:82612"/>
        <dbReference type="ChEBI" id="CHEBI:85445"/>
        <dbReference type="ChEBI" id="CHEBI:85448"/>
        <dbReference type="EC" id="2.1.1.63"/>
    </reaction>
</comment>
<dbReference type="Pfam" id="PF02870">
    <property type="entry name" value="Methyltransf_1N"/>
    <property type="match status" value="1"/>
</dbReference>
<evidence type="ECO:0000256" key="8">
    <source>
        <dbReference type="ARBA" id="ARBA00049348"/>
    </source>
</evidence>
<dbReference type="InterPro" id="IPR036631">
    <property type="entry name" value="MGMT_N_sf"/>
</dbReference>
<dbReference type="EC" id="2.1.1.63" evidence="3"/>
<evidence type="ECO:0000313" key="13">
    <source>
        <dbReference type="Proteomes" id="UP000198504"/>
    </source>
</evidence>
<evidence type="ECO:0000256" key="7">
    <source>
        <dbReference type="ARBA" id="ARBA00023204"/>
    </source>
</evidence>
<sequence>MTEQPDERPGQQPDGSDGPDGFVDERLAEAHGAPASHLERLLGRLVAAADGRDEVDVGYRSVDGPVGPLLLAATPAGLVRVAFASEGEDAVLQELADRVSPRVLPLAGRLDETARELEEYFAGRRRRFDVALDWQLAGGFRRTVLGHLAVDVEYGRTTSYAGLAALAGSPRAVRAVGTACATNPLPVVVPCHRVVRSDGSMGRYRGGEEAKHALLELEGVR</sequence>